<keyword evidence="9" id="KW-0808">Transferase</keyword>
<dbReference type="InterPro" id="IPR002933">
    <property type="entry name" value="Peptidase_M20"/>
</dbReference>
<evidence type="ECO:0000256" key="1">
    <source>
        <dbReference type="ARBA" id="ARBA00001941"/>
    </source>
</evidence>
<dbReference type="AlphaFoldDB" id="A0A2M7E7Q5"/>
<dbReference type="InterPro" id="IPR050072">
    <property type="entry name" value="Peptidase_M20A"/>
</dbReference>
<accession>A0A2M7E7Q5</accession>
<dbReference type="Proteomes" id="UP000228886">
    <property type="component" value="Unassembled WGS sequence"/>
</dbReference>
<evidence type="ECO:0000256" key="2">
    <source>
        <dbReference type="ARBA" id="ARBA00001947"/>
    </source>
</evidence>
<evidence type="ECO:0000256" key="5">
    <source>
        <dbReference type="ARBA" id="ARBA00022801"/>
    </source>
</evidence>
<evidence type="ECO:0000259" key="8">
    <source>
        <dbReference type="Pfam" id="PF07687"/>
    </source>
</evidence>
<name>A0A2M7E7Q5_9BACT</name>
<dbReference type="EMBL" id="PETL01000280">
    <property type="protein sequence ID" value="PIV63735.1"/>
    <property type="molecule type" value="Genomic_DNA"/>
</dbReference>
<dbReference type="NCBIfam" id="NF010589">
    <property type="entry name" value="PRK13983.1"/>
    <property type="match status" value="1"/>
</dbReference>
<dbReference type="Gene3D" id="3.30.70.360">
    <property type="match status" value="1"/>
</dbReference>
<reference evidence="10" key="1">
    <citation type="submission" date="2017-09" db="EMBL/GenBank/DDBJ databases">
        <title>Depth-based differentiation of microbial function through sediment-hosted aquifers and enrichment of novel symbionts in the deep terrestrial subsurface.</title>
        <authorList>
            <person name="Probst A.J."/>
            <person name="Ladd B."/>
            <person name="Jarett J.K."/>
            <person name="Geller-Mcgrath D.E."/>
            <person name="Sieber C.M.K."/>
            <person name="Emerson J.B."/>
            <person name="Anantharaman K."/>
            <person name="Thomas B.C."/>
            <person name="Malmstrom R."/>
            <person name="Stieglmeier M."/>
            <person name="Klingl A."/>
            <person name="Woyke T."/>
            <person name="Ryan C.M."/>
            <person name="Banfield J.F."/>
        </authorList>
    </citation>
    <scope>NUCLEOTIDE SEQUENCE [LARGE SCALE GENOMIC DNA]</scope>
</reference>
<dbReference type="InterPro" id="IPR011650">
    <property type="entry name" value="Peptidase_M20_dimer"/>
</dbReference>
<dbReference type="SUPFAM" id="SSF53187">
    <property type="entry name" value="Zn-dependent exopeptidases"/>
    <property type="match status" value="1"/>
</dbReference>
<dbReference type="Pfam" id="PF07687">
    <property type="entry name" value="M20_dimer"/>
    <property type="match status" value="1"/>
</dbReference>
<comment type="cofactor">
    <cofactor evidence="1">
        <name>Co(2+)</name>
        <dbReference type="ChEBI" id="CHEBI:48828"/>
    </cofactor>
</comment>
<dbReference type="GO" id="GO:0046872">
    <property type="term" value="F:metal ion binding"/>
    <property type="evidence" value="ECO:0007669"/>
    <property type="project" value="UniProtKB-KW"/>
</dbReference>
<keyword evidence="9" id="KW-0032">Aminotransferase</keyword>
<sequence length="402" mass="44928">MERDIFAELTKLKKEMVISLMELVKIPAISPESGGKGEGEKSKFVESLCREIGFDKIIHYDTFSQGVKRPNLVAKIKGKKPARLWIITHLDVVPVGDLKLWKSSPFAPKIKNGKIFARGAEDNGQDIIAALFAVEALRNLNLTPERDIYFAALSDEETISEYGMKYLVKKKVFKKGDVFLVPDGGSPDGSLIEVAEKSLLWLEIKIIGKQCHASMPEKGINALEAGSYFIGKLKNLKKAFGKKDPFYTPSYSSFEPTKRLNNVPNINTIPGSDIFYIDCRILPGYKISEILAFLEKIKKDVEKEKKVKIKIKVIQKEKATKTEPGSPIVKNLAKALQKVCGVKPRIKGVGWGTCASFVRRIDYPAVVWSKVDGVAHQPDEYARIENLLIDSKVFADLFLQPI</sequence>
<comment type="similarity">
    <text evidence="3">Belongs to the peptidase M20A family.</text>
</comment>
<dbReference type="GO" id="GO:0008483">
    <property type="term" value="F:transaminase activity"/>
    <property type="evidence" value="ECO:0007669"/>
    <property type="project" value="UniProtKB-KW"/>
</dbReference>
<evidence type="ECO:0000256" key="7">
    <source>
        <dbReference type="ARBA" id="ARBA00023285"/>
    </source>
</evidence>
<comment type="caution">
    <text evidence="9">The sequence shown here is derived from an EMBL/GenBank/DDBJ whole genome shotgun (WGS) entry which is preliminary data.</text>
</comment>
<dbReference type="GO" id="GO:0016787">
    <property type="term" value="F:hydrolase activity"/>
    <property type="evidence" value="ECO:0007669"/>
    <property type="project" value="UniProtKB-KW"/>
</dbReference>
<gene>
    <name evidence="9" type="ORF">COS11_05870</name>
</gene>
<keyword evidence="4" id="KW-0479">Metal-binding</keyword>
<keyword evidence="6" id="KW-0862">Zinc</keyword>
<protein>
    <submittedName>
        <fullName evidence="9">Diaminopimelate aminotransferase</fullName>
    </submittedName>
</protein>
<proteinExistence type="inferred from homology"/>
<dbReference type="PANTHER" id="PTHR43808">
    <property type="entry name" value="ACETYLORNITHINE DEACETYLASE"/>
    <property type="match status" value="1"/>
</dbReference>
<organism evidence="9 10">
    <name type="scientific">bacterium (Candidatus Ratteibacteria) CG01_land_8_20_14_3_00_40_19</name>
    <dbReference type="NCBI Taxonomy" id="2014290"/>
    <lineage>
        <taxon>Bacteria</taxon>
        <taxon>Candidatus Ratteibacteria</taxon>
    </lineage>
</organism>
<comment type="cofactor">
    <cofactor evidence="2">
        <name>Zn(2+)</name>
        <dbReference type="ChEBI" id="CHEBI:29105"/>
    </cofactor>
</comment>
<evidence type="ECO:0000256" key="4">
    <source>
        <dbReference type="ARBA" id="ARBA00022723"/>
    </source>
</evidence>
<evidence type="ECO:0000256" key="3">
    <source>
        <dbReference type="ARBA" id="ARBA00006247"/>
    </source>
</evidence>
<dbReference type="SUPFAM" id="SSF55031">
    <property type="entry name" value="Bacterial exopeptidase dimerisation domain"/>
    <property type="match status" value="1"/>
</dbReference>
<dbReference type="Gene3D" id="3.40.630.10">
    <property type="entry name" value="Zn peptidases"/>
    <property type="match status" value="2"/>
</dbReference>
<dbReference type="InterPro" id="IPR010182">
    <property type="entry name" value="ArgE/DapE"/>
</dbReference>
<feature type="domain" description="Peptidase M20 dimerisation" evidence="8">
    <location>
        <begin position="195"/>
        <end position="303"/>
    </location>
</feature>
<dbReference type="InterPro" id="IPR036264">
    <property type="entry name" value="Bact_exopeptidase_dim_dom"/>
</dbReference>
<keyword evidence="5" id="KW-0378">Hydrolase</keyword>
<evidence type="ECO:0000313" key="9">
    <source>
        <dbReference type="EMBL" id="PIV63735.1"/>
    </source>
</evidence>
<keyword evidence="7" id="KW-0170">Cobalt</keyword>
<dbReference type="NCBIfam" id="TIGR01910">
    <property type="entry name" value="DapE-ArgE"/>
    <property type="match status" value="1"/>
</dbReference>
<evidence type="ECO:0000256" key="6">
    <source>
        <dbReference type="ARBA" id="ARBA00022833"/>
    </source>
</evidence>
<evidence type="ECO:0000313" key="10">
    <source>
        <dbReference type="Proteomes" id="UP000228886"/>
    </source>
</evidence>
<dbReference type="Pfam" id="PF01546">
    <property type="entry name" value="Peptidase_M20"/>
    <property type="match status" value="1"/>
</dbReference>
<dbReference type="PANTHER" id="PTHR43808:SF32">
    <property type="entry name" value="ARGE_DAPE-RELATED DEACYLASE"/>
    <property type="match status" value="1"/>
</dbReference>